<organism evidence="8 9">
    <name type="scientific">Capsicum baccatum</name>
    <name type="common">Peruvian pepper</name>
    <dbReference type="NCBI Taxonomy" id="33114"/>
    <lineage>
        <taxon>Eukaryota</taxon>
        <taxon>Viridiplantae</taxon>
        <taxon>Streptophyta</taxon>
        <taxon>Embryophyta</taxon>
        <taxon>Tracheophyta</taxon>
        <taxon>Spermatophyta</taxon>
        <taxon>Magnoliopsida</taxon>
        <taxon>eudicotyledons</taxon>
        <taxon>Gunneridae</taxon>
        <taxon>Pentapetalae</taxon>
        <taxon>asterids</taxon>
        <taxon>lamiids</taxon>
        <taxon>Solanales</taxon>
        <taxon>Solanaceae</taxon>
        <taxon>Solanoideae</taxon>
        <taxon>Capsiceae</taxon>
        <taxon>Capsicum</taxon>
    </lineage>
</organism>
<evidence type="ECO:0000256" key="4">
    <source>
        <dbReference type="ARBA" id="ARBA00022801"/>
    </source>
</evidence>
<dbReference type="InterPro" id="IPR045121">
    <property type="entry name" value="CoAse"/>
</dbReference>
<keyword evidence="9" id="KW-1185">Reference proteome</keyword>
<dbReference type="GO" id="GO:0046872">
    <property type="term" value="F:metal ion binding"/>
    <property type="evidence" value="ECO:0007669"/>
    <property type="project" value="UniProtKB-KW"/>
</dbReference>
<accession>A0A2G2VRY5</accession>
<feature type="domain" description="Nudix hydrolase" evidence="7">
    <location>
        <begin position="65"/>
        <end position="201"/>
    </location>
</feature>
<keyword evidence="3" id="KW-0479">Metal-binding</keyword>
<proteinExistence type="predicted"/>
<dbReference type="Proteomes" id="UP000224567">
    <property type="component" value="Unassembled WGS sequence"/>
</dbReference>
<dbReference type="SUPFAM" id="SSF55811">
    <property type="entry name" value="Nudix"/>
    <property type="match status" value="1"/>
</dbReference>
<evidence type="ECO:0000256" key="1">
    <source>
        <dbReference type="ARBA" id="ARBA00001936"/>
    </source>
</evidence>
<dbReference type="PANTHER" id="PTHR12992:SF41">
    <property type="entry name" value="NUDIX HYDROLASE 11"/>
    <property type="match status" value="1"/>
</dbReference>
<name>A0A2G2VRY5_CAPBA</name>
<protein>
    <submittedName>
        <fullName evidence="8">Nudix hydrolase 15, mitochondrial</fullName>
    </submittedName>
</protein>
<dbReference type="InterPro" id="IPR015797">
    <property type="entry name" value="NUDIX_hydrolase-like_dom_sf"/>
</dbReference>
<dbReference type="OrthoDB" id="206213at2759"/>
<dbReference type="GO" id="GO:0005737">
    <property type="term" value="C:cytoplasm"/>
    <property type="evidence" value="ECO:0007669"/>
    <property type="project" value="UniProtKB-ARBA"/>
</dbReference>
<keyword evidence="6" id="KW-0464">Manganese</keyword>
<evidence type="ECO:0000313" key="9">
    <source>
        <dbReference type="Proteomes" id="UP000224567"/>
    </source>
</evidence>
<dbReference type="FunFam" id="3.90.79.10:FF:000036">
    <property type="entry name" value="Nudix hydrolase 11"/>
    <property type="match status" value="1"/>
</dbReference>
<dbReference type="Gene3D" id="3.90.79.10">
    <property type="entry name" value="Nucleoside Triphosphate Pyrophosphohydrolase"/>
    <property type="match status" value="1"/>
</dbReference>
<sequence length="252" mass="28381">MASNRSDSLIKLAERLRHYSPSSNHSSKNNINTQIHNQIPIIQKDGIDQIGNNNYSSNNSRRSISNRAAVLVCLFEDQQGHLRVILTKRASTLSSHSGEVSLPGGKVEEGDANDIETALREAEEEIGLDRSLVDVVTVLESFTGRKGITVIPVVGILWDRNTFNPKINTAEVAAIFDAPLEMFLKDENRQEKELEYMGEKCVLHFFDHETENGKYIIWALTAAILIKAASTVYQRPPGFQERRLSFWSRSRQ</sequence>
<reference evidence="8 9" key="1">
    <citation type="journal article" date="2017" name="Genome Biol.">
        <title>New reference genome sequences of hot pepper reveal the massive evolution of plant disease-resistance genes by retroduplication.</title>
        <authorList>
            <person name="Kim S."/>
            <person name="Park J."/>
            <person name="Yeom S.I."/>
            <person name="Kim Y.M."/>
            <person name="Seo E."/>
            <person name="Kim K.T."/>
            <person name="Kim M.S."/>
            <person name="Lee J.M."/>
            <person name="Cheong K."/>
            <person name="Shin H.S."/>
            <person name="Kim S.B."/>
            <person name="Han K."/>
            <person name="Lee J."/>
            <person name="Park M."/>
            <person name="Lee H.A."/>
            <person name="Lee H.Y."/>
            <person name="Lee Y."/>
            <person name="Oh S."/>
            <person name="Lee J.H."/>
            <person name="Choi E."/>
            <person name="Choi E."/>
            <person name="Lee S.E."/>
            <person name="Jeon J."/>
            <person name="Kim H."/>
            <person name="Choi G."/>
            <person name="Song H."/>
            <person name="Lee J."/>
            <person name="Lee S.C."/>
            <person name="Kwon J.K."/>
            <person name="Lee H.Y."/>
            <person name="Koo N."/>
            <person name="Hong Y."/>
            <person name="Kim R.W."/>
            <person name="Kang W.H."/>
            <person name="Huh J.H."/>
            <person name="Kang B.C."/>
            <person name="Yang T.J."/>
            <person name="Lee Y.H."/>
            <person name="Bennetzen J.L."/>
            <person name="Choi D."/>
        </authorList>
    </citation>
    <scope>NUCLEOTIDE SEQUENCE [LARGE SCALE GENOMIC DNA]</scope>
    <source>
        <strain evidence="9">cv. PBC81</strain>
    </source>
</reference>
<dbReference type="PROSITE" id="PS51462">
    <property type="entry name" value="NUDIX"/>
    <property type="match status" value="1"/>
</dbReference>
<evidence type="ECO:0000256" key="3">
    <source>
        <dbReference type="ARBA" id="ARBA00022723"/>
    </source>
</evidence>
<evidence type="ECO:0000313" key="8">
    <source>
        <dbReference type="EMBL" id="PHT35747.1"/>
    </source>
</evidence>
<dbReference type="GO" id="GO:0015938">
    <property type="term" value="P:coenzyme A catabolic process"/>
    <property type="evidence" value="ECO:0007669"/>
    <property type="project" value="TreeGrafter"/>
</dbReference>
<dbReference type="STRING" id="33114.A0A2G2VRY5"/>
<dbReference type="InterPro" id="IPR000086">
    <property type="entry name" value="NUDIX_hydrolase_dom"/>
</dbReference>
<dbReference type="GO" id="GO:0010945">
    <property type="term" value="F:coenzyme A diphosphatase activity"/>
    <property type="evidence" value="ECO:0007669"/>
    <property type="project" value="InterPro"/>
</dbReference>
<evidence type="ECO:0000256" key="5">
    <source>
        <dbReference type="ARBA" id="ARBA00022842"/>
    </source>
</evidence>
<reference evidence="9" key="2">
    <citation type="journal article" date="2017" name="J. Anim. Genet.">
        <title>Multiple reference genome sequences of hot pepper reveal the massive evolution of plant disease resistance genes by retroduplication.</title>
        <authorList>
            <person name="Kim S."/>
            <person name="Park J."/>
            <person name="Yeom S.-I."/>
            <person name="Kim Y.-M."/>
            <person name="Seo E."/>
            <person name="Kim K.-T."/>
            <person name="Kim M.-S."/>
            <person name="Lee J.M."/>
            <person name="Cheong K."/>
            <person name="Shin H.-S."/>
            <person name="Kim S.-B."/>
            <person name="Han K."/>
            <person name="Lee J."/>
            <person name="Park M."/>
            <person name="Lee H.-A."/>
            <person name="Lee H.-Y."/>
            <person name="Lee Y."/>
            <person name="Oh S."/>
            <person name="Lee J.H."/>
            <person name="Choi E."/>
            <person name="Choi E."/>
            <person name="Lee S.E."/>
            <person name="Jeon J."/>
            <person name="Kim H."/>
            <person name="Choi G."/>
            <person name="Song H."/>
            <person name="Lee J."/>
            <person name="Lee S.-C."/>
            <person name="Kwon J.-K."/>
            <person name="Lee H.-Y."/>
            <person name="Koo N."/>
            <person name="Hong Y."/>
            <person name="Kim R.W."/>
            <person name="Kang W.-H."/>
            <person name="Huh J.H."/>
            <person name="Kang B.-C."/>
            <person name="Yang T.-J."/>
            <person name="Lee Y.-H."/>
            <person name="Bennetzen J.L."/>
            <person name="Choi D."/>
        </authorList>
    </citation>
    <scope>NUCLEOTIDE SEQUENCE [LARGE SCALE GENOMIC DNA]</scope>
    <source>
        <strain evidence="9">cv. PBC81</strain>
    </source>
</reference>
<comment type="caution">
    <text evidence="8">The sequence shown here is derived from an EMBL/GenBank/DDBJ whole genome shotgun (WGS) entry which is preliminary data.</text>
</comment>
<dbReference type="PANTHER" id="PTHR12992">
    <property type="entry name" value="NUDIX HYDROLASE"/>
    <property type="match status" value="1"/>
</dbReference>
<dbReference type="GO" id="GO:0015937">
    <property type="term" value="P:coenzyme A biosynthetic process"/>
    <property type="evidence" value="ECO:0007669"/>
    <property type="project" value="UniProtKB-ARBA"/>
</dbReference>
<keyword evidence="5" id="KW-0460">Magnesium</keyword>
<dbReference type="EMBL" id="MLFT02000010">
    <property type="protein sequence ID" value="PHT35747.1"/>
    <property type="molecule type" value="Genomic_DNA"/>
</dbReference>
<gene>
    <name evidence="8" type="ORF">CQW23_23447</name>
</gene>
<evidence type="ECO:0000256" key="2">
    <source>
        <dbReference type="ARBA" id="ARBA00001946"/>
    </source>
</evidence>
<dbReference type="GO" id="GO:0006637">
    <property type="term" value="P:acyl-CoA metabolic process"/>
    <property type="evidence" value="ECO:0007669"/>
    <property type="project" value="UniProtKB-ARBA"/>
</dbReference>
<comment type="cofactor">
    <cofactor evidence="2">
        <name>Mg(2+)</name>
        <dbReference type="ChEBI" id="CHEBI:18420"/>
    </cofactor>
</comment>
<evidence type="ECO:0000256" key="6">
    <source>
        <dbReference type="ARBA" id="ARBA00023211"/>
    </source>
</evidence>
<evidence type="ECO:0000259" key="7">
    <source>
        <dbReference type="PROSITE" id="PS51462"/>
    </source>
</evidence>
<dbReference type="GO" id="GO:0008893">
    <property type="term" value="F:guanosine-3',5'-bis(diphosphate) 3'-diphosphatase activity"/>
    <property type="evidence" value="ECO:0007669"/>
    <property type="project" value="UniProtKB-ARBA"/>
</dbReference>
<dbReference type="AlphaFoldDB" id="A0A2G2VRY5"/>
<keyword evidence="4 8" id="KW-0378">Hydrolase</keyword>
<dbReference type="Pfam" id="PF00293">
    <property type="entry name" value="NUDIX"/>
    <property type="match status" value="1"/>
</dbReference>
<dbReference type="CDD" id="cd03426">
    <property type="entry name" value="NUDIX_CoAse_Nudt7"/>
    <property type="match status" value="1"/>
</dbReference>
<comment type="cofactor">
    <cofactor evidence="1">
        <name>Mn(2+)</name>
        <dbReference type="ChEBI" id="CHEBI:29035"/>
    </cofactor>
</comment>